<protein>
    <submittedName>
        <fullName evidence="1">Outer membrane beta-barrel protein</fullName>
    </submittedName>
</protein>
<dbReference type="EMBL" id="JAWDIO010000002">
    <property type="protein sequence ID" value="MDU0356011.1"/>
    <property type="molecule type" value="Genomic_DNA"/>
</dbReference>
<reference evidence="1 2" key="1">
    <citation type="submission" date="2023-10" db="EMBL/GenBank/DDBJ databases">
        <title>Glaciecola aquimarina strain GGW-M5 nov., isolated from a coastal seawater.</title>
        <authorList>
            <person name="Bayburt H."/>
            <person name="Kim J.M."/>
            <person name="Choi B.J."/>
            <person name="Jeon C.O."/>
        </authorList>
    </citation>
    <scope>NUCLEOTIDE SEQUENCE [LARGE SCALE GENOMIC DNA]</scope>
    <source>
        <strain evidence="1 2">KCTC 32108</strain>
    </source>
</reference>
<dbReference type="Proteomes" id="UP001247805">
    <property type="component" value="Unassembled WGS sequence"/>
</dbReference>
<dbReference type="RefSeq" id="WP_316027521.1">
    <property type="nucleotide sequence ID" value="NZ_JAWDIO010000002.1"/>
</dbReference>
<evidence type="ECO:0000313" key="2">
    <source>
        <dbReference type="Proteomes" id="UP001247805"/>
    </source>
</evidence>
<organism evidence="1 2">
    <name type="scientific">Paraglaciecola aquimarina</name>
    <dbReference type="NCBI Taxonomy" id="1235557"/>
    <lineage>
        <taxon>Bacteria</taxon>
        <taxon>Pseudomonadati</taxon>
        <taxon>Pseudomonadota</taxon>
        <taxon>Gammaproteobacteria</taxon>
        <taxon>Alteromonadales</taxon>
        <taxon>Alteromonadaceae</taxon>
        <taxon>Paraglaciecola</taxon>
    </lineage>
</organism>
<dbReference type="Pfam" id="PF10082">
    <property type="entry name" value="BBP2_2"/>
    <property type="match status" value="1"/>
</dbReference>
<proteinExistence type="predicted"/>
<comment type="caution">
    <text evidence="1">The sequence shown here is derived from an EMBL/GenBank/DDBJ whole genome shotgun (WGS) entry which is preliminary data.</text>
</comment>
<keyword evidence="2" id="KW-1185">Reference proteome</keyword>
<dbReference type="SUPFAM" id="SSF56935">
    <property type="entry name" value="Porins"/>
    <property type="match status" value="1"/>
</dbReference>
<name>A0ABU3T162_9ALTE</name>
<evidence type="ECO:0000313" key="1">
    <source>
        <dbReference type="EMBL" id="MDU0356011.1"/>
    </source>
</evidence>
<sequence length="189" mass="21240">MVDANYLISDYTGDIVGVASLDSKTKSILVGAKWESTAATSGFAKVGYQKRDFDVASRAGFSGLKWDAGVTWSPIERAIFEFSTASDTRETNGQGNYIRRVDYAVDWKHEWLERLGTKASINYSDDSYEGGSVPRNDKIKEFQVAANYQFRRWIKLIASVSYFDRNSDSVNANFDYNRSLVSFTAQISL</sequence>
<dbReference type="InterPro" id="IPR018759">
    <property type="entry name" value="BBP2_2"/>
</dbReference>
<accession>A0ABU3T162</accession>
<gene>
    <name evidence="1" type="ORF">RS130_20825</name>
</gene>